<comment type="caution">
    <text evidence="11">The sequence shown here is derived from an EMBL/GenBank/DDBJ whole genome shotgun (WGS) entry which is preliminary data.</text>
</comment>
<reference evidence="11 12" key="1">
    <citation type="submission" date="2019-02" db="EMBL/GenBank/DDBJ databases">
        <title>Deep-cultivation of Planctomycetes and their phenomic and genomic characterization uncovers novel biology.</title>
        <authorList>
            <person name="Wiegand S."/>
            <person name="Jogler M."/>
            <person name="Boedeker C."/>
            <person name="Pinto D."/>
            <person name="Vollmers J."/>
            <person name="Rivas-Marin E."/>
            <person name="Kohn T."/>
            <person name="Peeters S.H."/>
            <person name="Heuer A."/>
            <person name="Rast P."/>
            <person name="Oberbeckmann S."/>
            <person name="Bunk B."/>
            <person name="Jeske O."/>
            <person name="Meyerdierks A."/>
            <person name="Storesund J.E."/>
            <person name="Kallscheuer N."/>
            <person name="Luecker S."/>
            <person name="Lage O.M."/>
            <person name="Pohl T."/>
            <person name="Merkel B.J."/>
            <person name="Hornburger P."/>
            <person name="Mueller R.-W."/>
            <person name="Bruemmer F."/>
            <person name="Labrenz M."/>
            <person name="Spormann A.M."/>
            <person name="Op Den Camp H."/>
            <person name="Overmann J."/>
            <person name="Amann R."/>
            <person name="Jetten M.S.M."/>
            <person name="Mascher T."/>
            <person name="Medema M.H."/>
            <person name="Devos D.P."/>
            <person name="Kaster A.-K."/>
            <person name="Ovreas L."/>
            <person name="Rohde M."/>
            <person name="Galperin M.Y."/>
            <person name="Jogler C."/>
        </authorList>
    </citation>
    <scope>NUCLEOTIDE SEQUENCE [LARGE SCALE GENOMIC DNA]</scope>
    <source>
        <strain evidence="11 12">Enr8</strain>
    </source>
</reference>
<dbReference type="PANTHER" id="PTHR33540:SF2">
    <property type="entry name" value="TRNA THREONYLCARBAMOYLADENOSINE BIOSYNTHESIS PROTEIN TSAE"/>
    <property type="match status" value="1"/>
</dbReference>
<accession>A0A5C5V834</accession>
<dbReference type="Pfam" id="PF02367">
    <property type="entry name" value="TsaE"/>
    <property type="match status" value="1"/>
</dbReference>
<keyword evidence="12" id="KW-1185">Reference proteome</keyword>
<name>A0A5C5V834_9BACT</name>
<evidence type="ECO:0000313" key="12">
    <source>
        <dbReference type="Proteomes" id="UP000318878"/>
    </source>
</evidence>
<keyword evidence="8" id="KW-0067">ATP-binding</keyword>
<proteinExistence type="inferred from homology"/>
<dbReference type="GO" id="GO:0005737">
    <property type="term" value="C:cytoplasm"/>
    <property type="evidence" value="ECO:0007669"/>
    <property type="project" value="UniProtKB-SubCell"/>
</dbReference>
<dbReference type="AlphaFoldDB" id="A0A5C5V834"/>
<evidence type="ECO:0000256" key="4">
    <source>
        <dbReference type="ARBA" id="ARBA00022490"/>
    </source>
</evidence>
<dbReference type="EMBL" id="SJPF01000002">
    <property type="protein sequence ID" value="TWT34210.1"/>
    <property type="molecule type" value="Genomic_DNA"/>
</dbReference>
<evidence type="ECO:0000256" key="1">
    <source>
        <dbReference type="ARBA" id="ARBA00004496"/>
    </source>
</evidence>
<evidence type="ECO:0000256" key="9">
    <source>
        <dbReference type="ARBA" id="ARBA00022842"/>
    </source>
</evidence>
<dbReference type="Gene3D" id="3.40.50.300">
    <property type="entry name" value="P-loop containing nucleotide triphosphate hydrolases"/>
    <property type="match status" value="1"/>
</dbReference>
<evidence type="ECO:0000256" key="8">
    <source>
        <dbReference type="ARBA" id="ARBA00022840"/>
    </source>
</evidence>
<keyword evidence="7" id="KW-0547">Nucleotide-binding</keyword>
<evidence type="ECO:0000313" key="11">
    <source>
        <dbReference type="EMBL" id="TWT34210.1"/>
    </source>
</evidence>
<dbReference type="RefSeq" id="WP_146430239.1">
    <property type="nucleotide sequence ID" value="NZ_SJPF01000002.1"/>
</dbReference>
<dbReference type="PANTHER" id="PTHR33540">
    <property type="entry name" value="TRNA THREONYLCARBAMOYLADENOSINE BIOSYNTHESIS PROTEIN TSAE"/>
    <property type="match status" value="1"/>
</dbReference>
<keyword evidence="5" id="KW-0819">tRNA processing</keyword>
<sequence length="163" mass="18054">MNDVGTRQQELTLSSEADTDRLGRLLAQLLPDGTTVALLGTLGAGKTRLVKAIAAACDIDPQTVISPTFVLVQEYDAKRQLYHMDAYRIKDDDEFLELGPEEYFNSDGITFVEWADRVVGCMPRSYVEIEIFVTGETDRRVVIVAQGKAPAEWLTNLAASWNA</sequence>
<dbReference type="InterPro" id="IPR027417">
    <property type="entry name" value="P-loop_NTPase"/>
</dbReference>
<dbReference type="GO" id="GO:0005524">
    <property type="term" value="F:ATP binding"/>
    <property type="evidence" value="ECO:0007669"/>
    <property type="project" value="UniProtKB-KW"/>
</dbReference>
<dbReference type="InterPro" id="IPR003442">
    <property type="entry name" value="T6A_TsaE"/>
</dbReference>
<keyword evidence="4" id="KW-0963">Cytoplasm</keyword>
<evidence type="ECO:0000256" key="3">
    <source>
        <dbReference type="ARBA" id="ARBA00019010"/>
    </source>
</evidence>
<organism evidence="11 12">
    <name type="scientific">Blastopirellula retiformator</name>
    <dbReference type="NCBI Taxonomy" id="2527970"/>
    <lineage>
        <taxon>Bacteria</taxon>
        <taxon>Pseudomonadati</taxon>
        <taxon>Planctomycetota</taxon>
        <taxon>Planctomycetia</taxon>
        <taxon>Pirellulales</taxon>
        <taxon>Pirellulaceae</taxon>
        <taxon>Blastopirellula</taxon>
    </lineage>
</organism>
<comment type="subcellular location">
    <subcellularLocation>
        <location evidence="1">Cytoplasm</location>
    </subcellularLocation>
</comment>
<evidence type="ECO:0000256" key="5">
    <source>
        <dbReference type="ARBA" id="ARBA00022694"/>
    </source>
</evidence>
<evidence type="ECO:0000256" key="7">
    <source>
        <dbReference type="ARBA" id="ARBA00022741"/>
    </source>
</evidence>
<dbReference type="Proteomes" id="UP000318878">
    <property type="component" value="Unassembled WGS sequence"/>
</dbReference>
<dbReference type="OrthoDB" id="9815896at2"/>
<evidence type="ECO:0000256" key="6">
    <source>
        <dbReference type="ARBA" id="ARBA00022723"/>
    </source>
</evidence>
<dbReference type="NCBIfam" id="TIGR00150">
    <property type="entry name" value="T6A_YjeE"/>
    <property type="match status" value="1"/>
</dbReference>
<evidence type="ECO:0000256" key="2">
    <source>
        <dbReference type="ARBA" id="ARBA00007599"/>
    </source>
</evidence>
<keyword evidence="6" id="KW-0479">Metal-binding</keyword>
<protein>
    <recommendedName>
        <fullName evidence="3">tRNA threonylcarbamoyladenosine biosynthesis protein TsaE</fullName>
    </recommendedName>
    <alternativeName>
        <fullName evidence="10">t(6)A37 threonylcarbamoyladenosine biosynthesis protein TsaE</fullName>
    </alternativeName>
</protein>
<dbReference type="SUPFAM" id="SSF52540">
    <property type="entry name" value="P-loop containing nucleoside triphosphate hydrolases"/>
    <property type="match status" value="1"/>
</dbReference>
<evidence type="ECO:0000256" key="10">
    <source>
        <dbReference type="ARBA" id="ARBA00032441"/>
    </source>
</evidence>
<comment type="similarity">
    <text evidence="2">Belongs to the TsaE family.</text>
</comment>
<keyword evidence="9" id="KW-0460">Magnesium</keyword>
<dbReference type="GO" id="GO:0046872">
    <property type="term" value="F:metal ion binding"/>
    <property type="evidence" value="ECO:0007669"/>
    <property type="project" value="UniProtKB-KW"/>
</dbReference>
<gene>
    <name evidence="11" type="primary">tsaE</name>
    <name evidence="11" type="ORF">Enr8_16040</name>
</gene>
<dbReference type="GO" id="GO:0002949">
    <property type="term" value="P:tRNA threonylcarbamoyladenosine modification"/>
    <property type="evidence" value="ECO:0007669"/>
    <property type="project" value="InterPro"/>
</dbReference>